<evidence type="ECO:0000313" key="1">
    <source>
        <dbReference type="EMBL" id="KAI0087243.1"/>
    </source>
</evidence>
<organism evidence="1 2">
    <name type="scientific">Irpex rosettiformis</name>
    <dbReference type="NCBI Taxonomy" id="378272"/>
    <lineage>
        <taxon>Eukaryota</taxon>
        <taxon>Fungi</taxon>
        <taxon>Dikarya</taxon>
        <taxon>Basidiomycota</taxon>
        <taxon>Agaricomycotina</taxon>
        <taxon>Agaricomycetes</taxon>
        <taxon>Polyporales</taxon>
        <taxon>Irpicaceae</taxon>
        <taxon>Irpex</taxon>
    </lineage>
</organism>
<comment type="caution">
    <text evidence="1">The sequence shown here is derived from an EMBL/GenBank/DDBJ whole genome shotgun (WGS) entry which is preliminary data.</text>
</comment>
<reference evidence="1" key="1">
    <citation type="journal article" date="2021" name="Environ. Microbiol.">
        <title>Gene family expansions and transcriptome signatures uncover fungal adaptations to wood decay.</title>
        <authorList>
            <person name="Hage H."/>
            <person name="Miyauchi S."/>
            <person name="Viragh M."/>
            <person name="Drula E."/>
            <person name="Min B."/>
            <person name="Chaduli D."/>
            <person name="Navarro D."/>
            <person name="Favel A."/>
            <person name="Norest M."/>
            <person name="Lesage-Meessen L."/>
            <person name="Balint B."/>
            <person name="Merenyi Z."/>
            <person name="de Eugenio L."/>
            <person name="Morin E."/>
            <person name="Martinez A.T."/>
            <person name="Baldrian P."/>
            <person name="Stursova M."/>
            <person name="Martinez M.J."/>
            <person name="Novotny C."/>
            <person name="Magnuson J.K."/>
            <person name="Spatafora J.W."/>
            <person name="Maurice S."/>
            <person name="Pangilinan J."/>
            <person name="Andreopoulos W."/>
            <person name="LaButti K."/>
            <person name="Hundley H."/>
            <person name="Na H."/>
            <person name="Kuo A."/>
            <person name="Barry K."/>
            <person name="Lipzen A."/>
            <person name="Henrissat B."/>
            <person name="Riley R."/>
            <person name="Ahrendt S."/>
            <person name="Nagy L.G."/>
            <person name="Grigoriev I.V."/>
            <person name="Martin F."/>
            <person name="Rosso M.N."/>
        </authorList>
    </citation>
    <scope>NUCLEOTIDE SEQUENCE</scope>
    <source>
        <strain evidence="1">CBS 384.51</strain>
    </source>
</reference>
<dbReference type="Proteomes" id="UP001055072">
    <property type="component" value="Unassembled WGS sequence"/>
</dbReference>
<evidence type="ECO:0000313" key="2">
    <source>
        <dbReference type="Proteomes" id="UP001055072"/>
    </source>
</evidence>
<proteinExistence type="predicted"/>
<dbReference type="EMBL" id="MU274919">
    <property type="protein sequence ID" value="KAI0087243.1"/>
    <property type="molecule type" value="Genomic_DNA"/>
</dbReference>
<protein>
    <submittedName>
        <fullName evidence="1">Sucrase/ferredoxin-like-domain-containing protein</fullName>
    </submittedName>
</protein>
<sequence>MVLRGTPVRNLRTPLAVRRRHFWWTPVVQRSEQLAGTVHSHSSLILLNTRIPPLKFPSKIPSKLQRTLQLQASRWGGIVNFAWTPASGTSLPNTETTSPEWETPHDERYSATAFSSKNGTLEIPEVGPHNLDDVLVTLREHASAGPTVHSTTNSTTNSNAKVVDAKSDTIHIYVCTHGQRDCRCGETGVAVYDALREEVQRRSLQDLVQVGGVGHVGGHKYAANVLVYPYGDWLGYVTPADVPGVLDKVLNLRSSLAATPFSTTSTPPLCPQFWRGRMGLDKEQQLHLFHGTSLLVEDQVTSADLKPHSRS</sequence>
<gene>
    <name evidence="1" type="ORF">BDY19DRAFT_311891</name>
</gene>
<keyword evidence="2" id="KW-1185">Reference proteome</keyword>
<name>A0ACB8TYY8_9APHY</name>
<accession>A0ACB8TYY8</accession>